<gene>
    <name evidence="1" type="ORF">Homavirus49_3</name>
</gene>
<sequence length="40" mass="4614">MKRIGPLMDTYLKTPNHDIIEFSSPDVYKDMMVRCGLLKG</sequence>
<organism evidence="1">
    <name type="scientific">Homavirus sp</name>
    <dbReference type="NCBI Taxonomy" id="2487769"/>
    <lineage>
        <taxon>Viruses</taxon>
        <taxon>Varidnaviria</taxon>
        <taxon>Bamfordvirae</taxon>
        <taxon>Nucleocytoviricota</taxon>
        <taxon>Megaviricetes</taxon>
        <taxon>Imitervirales</taxon>
        <taxon>Mimiviridae</taxon>
        <taxon>Klosneuvirinae</taxon>
    </lineage>
</organism>
<accession>A0A3G5A5W5</accession>
<proteinExistence type="predicted"/>
<reference evidence="1" key="1">
    <citation type="submission" date="2018-10" db="EMBL/GenBank/DDBJ databases">
        <title>Hidden diversity of soil giant viruses.</title>
        <authorList>
            <person name="Schulz F."/>
            <person name="Alteio L."/>
            <person name="Goudeau D."/>
            <person name="Ryan E.M."/>
            <person name="Malmstrom R.R."/>
            <person name="Blanchard J."/>
            <person name="Woyke T."/>
        </authorList>
    </citation>
    <scope>NUCLEOTIDE SEQUENCE</scope>
    <source>
        <strain evidence="1">HOV1</strain>
    </source>
</reference>
<dbReference type="EMBL" id="MK072380">
    <property type="protein sequence ID" value="AYV82412.1"/>
    <property type="molecule type" value="Genomic_DNA"/>
</dbReference>
<protein>
    <submittedName>
        <fullName evidence="1">Uncharacterized protein</fullName>
    </submittedName>
</protein>
<name>A0A3G5A5W5_9VIRU</name>
<evidence type="ECO:0000313" key="1">
    <source>
        <dbReference type="EMBL" id="AYV82412.1"/>
    </source>
</evidence>